<dbReference type="SUPFAM" id="SSF55144">
    <property type="entry name" value="LigT-like"/>
    <property type="match status" value="1"/>
</dbReference>
<evidence type="ECO:0000256" key="2">
    <source>
        <dbReference type="HAMAP-Rule" id="MF_01940"/>
    </source>
</evidence>
<feature type="active site" description="Proton acceptor" evidence="2">
    <location>
        <position position="129"/>
    </location>
</feature>
<comment type="caution">
    <text evidence="3">The sequence shown here is derived from an EMBL/GenBank/DDBJ whole genome shotgun (WGS) entry which is preliminary data.</text>
</comment>
<sequence length="182" mass="21259">MQRGHHFIGISLPSFIKKELSYLQEELQVNNYYKKITGEEDFHITLLFLGGWEHGNKVQVWEGLKESLQKIAPFTLTLNNIDFFGDKRKPRVLWTGIHWEERLLSLHQEIIKVAVNHGFLLENKPFRPHITLGKTLRSNSPFSIKEVEVPPLKWEVDHVNMFLIKPGKSPMYESISKISLSR</sequence>
<keyword evidence="4" id="KW-1185">Reference proteome</keyword>
<feature type="active site" description="Proton donor" evidence="2">
    <location>
        <position position="43"/>
    </location>
</feature>
<organism evidence="3 4">
    <name type="scientific">Evansella vedderi</name>
    <dbReference type="NCBI Taxonomy" id="38282"/>
    <lineage>
        <taxon>Bacteria</taxon>
        <taxon>Bacillati</taxon>
        <taxon>Bacillota</taxon>
        <taxon>Bacilli</taxon>
        <taxon>Bacillales</taxon>
        <taxon>Bacillaceae</taxon>
        <taxon>Evansella</taxon>
    </lineage>
</organism>
<comment type="similarity">
    <text evidence="2">Belongs to the 2H phosphoesterase superfamily. ThpR family.</text>
</comment>
<gene>
    <name evidence="3" type="ORF">J2S74_002356</name>
</gene>
<evidence type="ECO:0000313" key="3">
    <source>
        <dbReference type="EMBL" id="MDQ0254974.1"/>
    </source>
</evidence>
<dbReference type="Pfam" id="PF13563">
    <property type="entry name" value="2_5_RNA_ligase2"/>
    <property type="match status" value="1"/>
</dbReference>
<feature type="short sequence motif" description="HXTX 2" evidence="2">
    <location>
        <begin position="129"/>
        <end position="132"/>
    </location>
</feature>
<reference evidence="3 4" key="1">
    <citation type="submission" date="2023-07" db="EMBL/GenBank/DDBJ databases">
        <title>Genomic Encyclopedia of Type Strains, Phase IV (KMG-IV): sequencing the most valuable type-strain genomes for metagenomic binning, comparative biology and taxonomic classification.</title>
        <authorList>
            <person name="Goeker M."/>
        </authorList>
    </citation>
    <scope>NUCLEOTIDE SEQUENCE [LARGE SCALE GENOMIC DNA]</scope>
    <source>
        <strain evidence="3 4">DSM 9768</strain>
    </source>
</reference>
<dbReference type="EMBL" id="JAUSUG010000008">
    <property type="protein sequence ID" value="MDQ0254974.1"/>
    <property type="molecule type" value="Genomic_DNA"/>
</dbReference>
<accession>A0ABT9ZUT0</accession>
<feature type="short sequence motif" description="HXTX 1" evidence="2">
    <location>
        <begin position="43"/>
        <end position="46"/>
    </location>
</feature>
<dbReference type="InterPro" id="IPR009097">
    <property type="entry name" value="Cyclic_Pdiesterase"/>
</dbReference>
<comment type="catalytic activity">
    <reaction evidence="2">
        <text>a 3'-end 2',3'-cyclophospho-ribonucleotide-RNA + H2O = a 3'-end 2'-phospho-ribonucleotide-RNA + H(+)</text>
        <dbReference type="Rhea" id="RHEA:11828"/>
        <dbReference type="Rhea" id="RHEA-COMP:10464"/>
        <dbReference type="Rhea" id="RHEA-COMP:17353"/>
        <dbReference type="ChEBI" id="CHEBI:15377"/>
        <dbReference type="ChEBI" id="CHEBI:15378"/>
        <dbReference type="ChEBI" id="CHEBI:83064"/>
        <dbReference type="ChEBI" id="CHEBI:173113"/>
        <dbReference type="EC" id="3.1.4.58"/>
    </reaction>
</comment>
<dbReference type="PANTHER" id="PTHR35561:SF1">
    <property type="entry name" value="RNA 2',3'-CYCLIC PHOSPHODIESTERASE"/>
    <property type="match status" value="1"/>
</dbReference>
<dbReference type="EC" id="3.1.4.58" evidence="2"/>
<evidence type="ECO:0000256" key="1">
    <source>
        <dbReference type="ARBA" id="ARBA00022801"/>
    </source>
</evidence>
<dbReference type="Gene3D" id="3.90.1140.10">
    <property type="entry name" value="Cyclic phosphodiesterase"/>
    <property type="match status" value="1"/>
</dbReference>
<protein>
    <recommendedName>
        <fullName evidence="2">RNA 2',3'-cyclic phosphodiesterase</fullName>
        <shortName evidence="2">RNA 2',3'-CPDase</shortName>
        <ecNumber evidence="2">3.1.4.58</ecNumber>
    </recommendedName>
</protein>
<name>A0ABT9ZUT0_9BACI</name>
<proteinExistence type="inferred from homology"/>
<dbReference type="Proteomes" id="UP001230005">
    <property type="component" value="Unassembled WGS sequence"/>
</dbReference>
<dbReference type="PANTHER" id="PTHR35561">
    <property type="entry name" value="RNA 2',3'-CYCLIC PHOSPHODIESTERASE"/>
    <property type="match status" value="1"/>
</dbReference>
<dbReference type="NCBIfam" id="TIGR02258">
    <property type="entry name" value="2_5_ligase"/>
    <property type="match status" value="1"/>
</dbReference>
<keyword evidence="3" id="KW-0436">Ligase</keyword>
<evidence type="ECO:0000313" key="4">
    <source>
        <dbReference type="Proteomes" id="UP001230005"/>
    </source>
</evidence>
<dbReference type="InterPro" id="IPR004175">
    <property type="entry name" value="RNA_CPDase"/>
</dbReference>
<keyword evidence="1 2" id="KW-0378">Hydrolase</keyword>
<dbReference type="HAMAP" id="MF_01940">
    <property type="entry name" value="RNA_CPDase"/>
    <property type="match status" value="1"/>
</dbReference>
<dbReference type="GO" id="GO:0016874">
    <property type="term" value="F:ligase activity"/>
    <property type="evidence" value="ECO:0007669"/>
    <property type="project" value="UniProtKB-KW"/>
</dbReference>
<comment type="function">
    <text evidence="2">Hydrolyzes RNA 2',3'-cyclic phosphodiester to an RNA 2'-phosphomonoester.</text>
</comment>
<dbReference type="RefSeq" id="WP_307325700.1">
    <property type="nucleotide sequence ID" value="NZ_JAUSUG010000008.1"/>
</dbReference>